<dbReference type="PANTHER" id="PTHR43094">
    <property type="entry name" value="AMINOTRANSFERASE"/>
    <property type="match status" value="1"/>
</dbReference>
<dbReference type="SUPFAM" id="SSF53383">
    <property type="entry name" value="PLP-dependent transferases"/>
    <property type="match status" value="1"/>
</dbReference>
<proteinExistence type="inferred from homology"/>
<comment type="similarity">
    <text evidence="1 3">Belongs to the class-III pyridoxal-phosphate-dependent aminotransferase family.</text>
</comment>
<gene>
    <name evidence="4" type="ORF">BS47DRAFT_1343235</name>
</gene>
<dbReference type="GO" id="GO:0008483">
    <property type="term" value="F:transaminase activity"/>
    <property type="evidence" value="ECO:0007669"/>
    <property type="project" value="InterPro"/>
</dbReference>
<evidence type="ECO:0000256" key="2">
    <source>
        <dbReference type="ARBA" id="ARBA00022898"/>
    </source>
</evidence>
<dbReference type="CDD" id="cd00610">
    <property type="entry name" value="OAT_like"/>
    <property type="match status" value="1"/>
</dbReference>
<name>A0A9P6AYD9_9AGAM</name>
<protein>
    <recommendedName>
        <fullName evidence="6">Aminotransferase</fullName>
    </recommendedName>
</protein>
<evidence type="ECO:0000256" key="3">
    <source>
        <dbReference type="RuleBase" id="RU003560"/>
    </source>
</evidence>
<keyword evidence="5" id="KW-1185">Reference proteome</keyword>
<comment type="caution">
    <text evidence="4">The sequence shown here is derived from an EMBL/GenBank/DDBJ whole genome shotgun (WGS) entry which is preliminary data.</text>
</comment>
<dbReference type="PANTHER" id="PTHR43094:SF1">
    <property type="entry name" value="AMINOTRANSFERASE CLASS-III"/>
    <property type="match status" value="1"/>
</dbReference>
<dbReference type="Gene3D" id="3.40.640.10">
    <property type="entry name" value="Type I PLP-dependent aspartate aminotransferase-like (Major domain)"/>
    <property type="match status" value="1"/>
</dbReference>
<dbReference type="OrthoDB" id="10261433at2759"/>
<organism evidence="4 5">
    <name type="scientific">Hydnum rufescens UP504</name>
    <dbReference type="NCBI Taxonomy" id="1448309"/>
    <lineage>
        <taxon>Eukaryota</taxon>
        <taxon>Fungi</taxon>
        <taxon>Dikarya</taxon>
        <taxon>Basidiomycota</taxon>
        <taxon>Agaricomycotina</taxon>
        <taxon>Agaricomycetes</taxon>
        <taxon>Cantharellales</taxon>
        <taxon>Hydnaceae</taxon>
        <taxon>Hydnum</taxon>
    </lineage>
</organism>
<keyword evidence="2 3" id="KW-0663">Pyridoxal phosphate</keyword>
<evidence type="ECO:0000313" key="4">
    <source>
        <dbReference type="EMBL" id="KAF9514293.1"/>
    </source>
</evidence>
<dbReference type="Gene3D" id="3.90.1150.10">
    <property type="entry name" value="Aspartate Aminotransferase, domain 1"/>
    <property type="match status" value="1"/>
</dbReference>
<dbReference type="InterPro" id="IPR015421">
    <property type="entry name" value="PyrdxlP-dep_Trfase_major"/>
</dbReference>
<accession>A0A9P6AYD9</accession>
<dbReference type="InterPro" id="IPR005814">
    <property type="entry name" value="Aminotrans_3"/>
</dbReference>
<dbReference type="EMBL" id="MU128962">
    <property type="protein sequence ID" value="KAF9514293.1"/>
    <property type="molecule type" value="Genomic_DNA"/>
</dbReference>
<evidence type="ECO:0000256" key="1">
    <source>
        <dbReference type="ARBA" id="ARBA00008954"/>
    </source>
</evidence>
<dbReference type="InterPro" id="IPR015422">
    <property type="entry name" value="PyrdxlP-dep_Trfase_small"/>
</dbReference>
<dbReference type="Proteomes" id="UP000886523">
    <property type="component" value="Unassembled WGS sequence"/>
</dbReference>
<dbReference type="GO" id="GO:0030170">
    <property type="term" value="F:pyridoxal phosphate binding"/>
    <property type="evidence" value="ECO:0007669"/>
    <property type="project" value="InterPro"/>
</dbReference>
<sequence>MGNEYVIKVMQEQVAKLPYVSNTQLTNEPAEELAQLLVDTSKGAFHAVGFVSGGSEAMEATIKLARQYYFEINQPQRTNFIARKLSFHGNTVGTLSLGHHPARRLPYESLLQKTAFHHVSPAYALRYKNRGESDEAYVQRLANELEAKFQELGPETCHRVRCRDCSGGDDRRGPCPKGYFKAMKAICEKYGALFILDEVMSGMGRMGTLHGWESFGDGAQPDLQAVAKGLGGGYATIGAVLMSKRIADAIRNFGGVWKHGHTYQSNPLSCVASLAVQKVIHSENLLANARVRGDQLSARLRAKLTSPTSIARPYIAEIRGGGAFWGIEFEIDDATAAKFAKDGQRFAIVVQQTAFENGLVVMGMYGGIDGSKGEVILLAPPLNVTEAEVDKIADIFVQSVEQVVRTL</sequence>
<dbReference type="Pfam" id="PF00202">
    <property type="entry name" value="Aminotran_3"/>
    <property type="match status" value="1"/>
</dbReference>
<dbReference type="GO" id="GO:0005829">
    <property type="term" value="C:cytosol"/>
    <property type="evidence" value="ECO:0007669"/>
    <property type="project" value="TreeGrafter"/>
</dbReference>
<dbReference type="InterPro" id="IPR015424">
    <property type="entry name" value="PyrdxlP-dep_Trfase"/>
</dbReference>
<evidence type="ECO:0000313" key="5">
    <source>
        <dbReference type="Proteomes" id="UP000886523"/>
    </source>
</evidence>
<evidence type="ECO:0008006" key="6">
    <source>
        <dbReference type="Google" id="ProtNLM"/>
    </source>
</evidence>
<dbReference type="AlphaFoldDB" id="A0A9P6AYD9"/>
<reference evidence="4" key="1">
    <citation type="journal article" date="2020" name="Nat. Commun.">
        <title>Large-scale genome sequencing of mycorrhizal fungi provides insights into the early evolution of symbiotic traits.</title>
        <authorList>
            <person name="Miyauchi S."/>
            <person name="Kiss E."/>
            <person name="Kuo A."/>
            <person name="Drula E."/>
            <person name="Kohler A."/>
            <person name="Sanchez-Garcia M."/>
            <person name="Morin E."/>
            <person name="Andreopoulos B."/>
            <person name="Barry K.W."/>
            <person name="Bonito G."/>
            <person name="Buee M."/>
            <person name="Carver A."/>
            <person name="Chen C."/>
            <person name="Cichocki N."/>
            <person name="Clum A."/>
            <person name="Culley D."/>
            <person name="Crous P.W."/>
            <person name="Fauchery L."/>
            <person name="Girlanda M."/>
            <person name="Hayes R.D."/>
            <person name="Keri Z."/>
            <person name="LaButti K."/>
            <person name="Lipzen A."/>
            <person name="Lombard V."/>
            <person name="Magnuson J."/>
            <person name="Maillard F."/>
            <person name="Murat C."/>
            <person name="Nolan M."/>
            <person name="Ohm R.A."/>
            <person name="Pangilinan J."/>
            <person name="Pereira M.F."/>
            <person name="Perotto S."/>
            <person name="Peter M."/>
            <person name="Pfister S."/>
            <person name="Riley R."/>
            <person name="Sitrit Y."/>
            <person name="Stielow J.B."/>
            <person name="Szollosi G."/>
            <person name="Zifcakova L."/>
            <person name="Stursova M."/>
            <person name="Spatafora J.W."/>
            <person name="Tedersoo L."/>
            <person name="Vaario L.M."/>
            <person name="Yamada A."/>
            <person name="Yan M."/>
            <person name="Wang P."/>
            <person name="Xu J."/>
            <person name="Bruns T."/>
            <person name="Baldrian P."/>
            <person name="Vilgalys R."/>
            <person name="Dunand C."/>
            <person name="Henrissat B."/>
            <person name="Grigoriev I.V."/>
            <person name="Hibbett D."/>
            <person name="Nagy L.G."/>
            <person name="Martin F.M."/>
        </authorList>
    </citation>
    <scope>NUCLEOTIDE SEQUENCE</scope>
    <source>
        <strain evidence="4">UP504</strain>
    </source>
</reference>